<evidence type="ECO:0000313" key="2">
    <source>
        <dbReference type="Proteomes" id="UP000006798"/>
    </source>
</evidence>
<dbReference type="KEGG" id="cnc:CNE_BB1p06700"/>
<dbReference type="EMBL" id="CP002879">
    <property type="protein sequence ID" value="AEI82090.1"/>
    <property type="molecule type" value="Genomic_DNA"/>
</dbReference>
<evidence type="ECO:0000313" key="1">
    <source>
        <dbReference type="EMBL" id="AEI82090.1"/>
    </source>
</evidence>
<keyword evidence="1" id="KW-0614">Plasmid</keyword>
<dbReference type="AlphaFoldDB" id="F8GXM0"/>
<organism evidence="1 2">
    <name type="scientific">Cupriavidus necator (strain ATCC 43291 / DSM 13513 / CCUG 52238 / LMG 8453 / N-1)</name>
    <name type="common">Ralstonia eutropha</name>
    <dbReference type="NCBI Taxonomy" id="1042878"/>
    <lineage>
        <taxon>Bacteria</taxon>
        <taxon>Pseudomonadati</taxon>
        <taxon>Pseudomonadota</taxon>
        <taxon>Betaproteobacteria</taxon>
        <taxon>Burkholderiales</taxon>
        <taxon>Burkholderiaceae</taxon>
        <taxon>Cupriavidus</taxon>
    </lineage>
</organism>
<geneLocation type="plasmid" evidence="1 2">
    <name>pBB1</name>
</geneLocation>
<proteinExistence type="predicted"/>
<protein>
    <submittedName>
        <fullName evidence="1">Uncharacterized protein</fullName>
    </submittedName>
</protein>
<gene>
    <name evidence="1" type="ordered locus">CNE_BB1p06700</name>
</gene>
<accession>F8GXM0</accession>
<reference evidence="1 2" key="1">
    <citation type="journal article" date="2011" name="J. Bacteriol.">
        <title>Complete genome sequence of the type strain Cupriavidus necator N-1.</title>
        <authorList>
            <person name="Poehlein A."/>
            <person name="Kusian B."/>
            <person name="Friedrich B."/>
            <person name="Daniel R."/>
            <person name="Bowien B."/>
        </authorList>
    </citation>
    <scope>NUCLEOTIDE SEQUENCE [LARGE SCALE GENOMIC DNA]</scope>
    <source>
        <strain evidence="2">ATCC 43291 / DSM 13513 / CCUG 52238 / LMG 8453 / N-1</strain>
        <plasmid evidence="1 2">pBB1</plasmid>
    </source>
</reference>
<name>F8GXM0_CUPNN</name>
<dbReference type="GeneID" id="34312688"/>
<dbReference type="Proteomes" id="UP000006798">
    <property type="component" value="Plasmid pBB1"/>
</dbReference>
<sequence>MNHYTHYPDSSKVEVHVAVNVTVAFAKVQAGSELDDRIRELKTNVEAFDGFVEDGMPSDDLKRQANHVNAAYSRLSDAIEKQWKSSLADVVAKAVETAAAIMNRYSRATAARPDFGVGACERLARRTHELYANTAGRIVNEQFMWELNFYDWASRKKLLYEKHRYERRYGREERPSTSTDDELVVFFRKDEDKVLKKLIQLAEGQAGLVDPLADEDNANSYKAFKGLPQLNKQKLHSQADHDD</sequence>
<dbReference type="RefSeq" id="WP_013959138.1">
    <property type="nucleotide sequence ID" value="NC_015727.1"/>
</dbReference>
<dbReference type="HOGENOM" id="CLU_1141077_0_0_4"/>